<comment type="caution">
    <text evidence="7">The sequence shown here is derived from an EMBL/GenBank/DDBJ whole genome shotgun (WGS) entry which is preliminary data.</text>
</comment>
<dbReference type="PANTHER" id="PTHR30001">
    <property type="entry name" value="RIBONUCLEASE"/>
    <property type="match status" value="1"/>
</dbReference>
<dbReference type="GO" id="GO:0004540">
    <property type="term" value="F:RNA nuclease activity"/>
    <property type="evidence" value="ECO:0007669"/>
    <property type="project" value="InterPro"/>
</dbReference>
<dbReference type="InterPro" id="IPR003029">
    <property type="entry name" value="S1_domain"/>
</dbReference>
<sequence length="410" mass="46113">MRQMIVHCEHETIQMALIEDGRLAEFAVERSREESVVGSFYKGRVVNVLPGMQAAFVDIGLKKNAFLYIDDVLHPHLEKQPKQKPSISQLLTAGQELTVQVMKEPRGGKGARVTTHFSLPGRCMVYMPTADYVAVSKKIGREAERARLKSIGEQLRTDEEGIIIRTVSEDEPLEFLSGDLEYLRKEWTRILEKAESSSAPALLHRDLGLLQRFIRDSFDPLHDELVIDSMLKGEETKSYLKETVPGMEPKVTYHTGGGPIFQAYGLDEQMKAGFARKITLPEGVTIVVDQTEAMTIMDVNTAKYIGGDNFEETVLKTNLMAAQQIARTLRLWDIGGIIIVDFIDMDREEHRQQVVSVMEAVMRKDRTKSFVVGWTKLGLLEMTRKKARENSSLPFAKPCVNCGGKGIVIE</sequence>
<dbReference type="EMBL" id="LWMH01000001">
    <property type="protein sequence ID" value="KZS47474.1"/>
    <property type="molecule type" value="Genomic_DNA"/>
</dbReference>
<reference evidence="7" key="1">
    <citation type="journal article" date="2016" name="Genome Announc.">
        <title>Draft genomes of two strains of Paenibacillus glucanolyticus with capability to degrade lignocellulose.</title>
        <authorList>
            <person name="Mathews S.L."/>
            <person name="Pawlak J."/>
            <person name="Grunden A.M."/>
        </authorList>
    </citation>
    <scope>NUCLEOTIDE SEQUENCE [LARGE SCALE GENOMIC DNA]</scope>
    <source>
        <strain evidence="7">SLM1</strain>
    </source>
</reference>
<name>A0A163KS42_9BACL</name>
<dbReference type="PANTHER" id="PTHR30001:SF0">
    <property type="entry name" value="RIBONUCLEASE G"/>
    <property type="match status" value="1"/>
</dbReference>
<evidence type="ECO:0000313" key="8">
    <source>
        <dbReference type="Proteomes" id="UP000076796"/>
    </source>
</evidence>
<protein>
    <submittedName>
        <fullName evidence="7">Ribonuclease</fullName>
    </submittedName>
</protein>
<dbReference type="GO" id="GO:0003723">
    <property type="term" value="F:RNA binding"/>
    <property type="evidence" value="ECO:0007669"/>
    <property type="project" value="UniProtKB-KW"/>
</dbReference>
<dbReference type="STRING" id="59843.A3958_16220"/>
<evidence type="ECO:0000313" key="7">
    <source>
        <dbReference type="EMBL" id="KZS47474.1"/>
    </source>
</evidence>
<evidence type="ECO:0000256" key="2">
    <source>
        <dbReference type="ARBA" id="ARBA00022723"/>
    </source>
</evidence>
<keyword evidence="8" id="KW-1185">Reference proteome</keyword>
<keyword evidence="5" id="KW-0694">RNA-binding</keyword>
<keyword evidence="4" id="KW-0460">Magnesium</keyword>
<keyword evidence="2" id="KW-0479">Metal-binding</keyword>
<dbReference type="Pfam" id="PF10150">
    <property type="entry name" value="RNase_E_G"/>
    <property type="match status" value="1"/>
</dbReference>
<organism evidence="7 8">
    <name type="scientific">Paenibacillus glucanolyticus</name>
    <dbReference type="NCBI Taxonomy" id="59843"/>
    <lineage>
        <taxon>Bacteria</taxon>
        <taxon>Bacillati</taxon>
        <taxon>Bacillota</taxon>
        <taxon>Bacilli</taxon>
        <taxon>Bacillales</taxon>
        <taxon>Paenibacillaceae</taxon>
        <taxon>Paenibacillus</taxon>
    </lineage>
</organism>
<evidence type="ECO:0000256" key="3">
    <source>
        <dbReference type="ARBA" id="ARBA00022801"/>
    </source>
</evidence>
<dbReference type="NCBIfam" id="TIGR00757">
    <property type="entry name" value="RNaseEG"/>
    <property type="match status" value="1"/>
</dbReference>
<dbReference type="GO" id="GO:0005737">
    <property type="term" value="C:cytoplasm"/>
    <property type="evidence" value="ECO:0007669"/>
    <property type="project" value="TreeGrafter"/>
</dbReference>
<evidence type="ECO:0000256" key="1">
    <source>
        <dbReference type="ARBA" id="ARBA00001946"/>
    </source>
</evidence>
<dbReference type="SMART" id="SM00316">
    <property type="entry name" value="S1"/>
    <property type="match status" value="1"/>
</dbReference>
<accession>A0A163KS42</accession>
<comment type="cofactor">
    <cofactor evidence="1">
        <name>Mg(2+)</name>
        <dbReference type="ChEBI" id="CHEBI:18420"/>
    </cofactor>
</comment>
<dbReference type="InterPro" id="IPR004659">
    <property type="entry name" value="RNase_E/G"/>
</dbReference>
<evidence type="ECO:0000256" key="4">
    <source>
        <dbReference type="ARBA" id="ARBA00022842"/>
    </source>
</evidence>
<dbReference type="GeneID" id="97557107"/>
<dbReference type="InterPro" id="IPR019307">
    <property type="entry name" value="RNA-bd_AU-1/RNase_E/G"/>
</dbReference>
<evidence type="ECO:0000256" key="5">
    <source>
        <dbReference type="ARBA" id="ARBA00022884"/>
    </source>
</evidence>
<gene>
    <name evidence="7" type="ORF">AWU65_16820</name>
</gene>
<dbReference type="InterPro" id="IPR012340">
    <property type="entry name" value="NA-bd_OB-fold"/>
</dbReference>
<dbReference type="PROSITE" id="PS50126">
    <property type="entry name" value="S1"/>
    <property type="match status" value="1"/>
</dbReference>
<dbReference type="CDD" id="cd04453">
    <property type="entry name" value="S1_RNase_E"/>
    <property type="match status" value="1"/>
</dbReference>
<proteinExistence type="predicted"/>
<feature type="domain" description="S1 motif" evidence="6">
    <location>
        <begin position="38"/>
        <end position="116"/>
    </location>
</feature>
<dbReference type="SUPFAM" id="SSF50249">
    <property type="entry name" value="Nucleic acid-binding proteins"/>
    <property type="match status" value="1"/>
</dbReference>
<keyword evidence="3" id="KW-0378">Hydrolase</keyword>
<dbReference type="Proteomes" id="UP000076796">
    <property type="component" value="Unassembled WGS sequence"/>
</dbReference>
<dbReference type="GO" id="GO:0046872">
    <property type="term" value="F:metal ion binding"/>
    <property type="evidence" value="ECO:0007669"/>
    <property type="project" value="UniProtKB-KW"/>
</dbReference>
<dbReference type="RefSeq" id="WP_063478866.1">
    <property type="nucleotide sequence ID" value="NZ_CP147845.1"/>
</dbReference>
<evidence type="ECO:0000259" key="6">
    <source>
        <dbReference type="PROSITE" id="PS50126"/>
    </source>
</evidence>
<dbReference type="Gene3D" id="2.40.50.140">
    <property type="entry name" value="Nucleic acid-binding proteins"/>
    <property type="match status" value="1"/>
</dbReference>
<dbReference type="OrthoDB" id="9804278at2"/>
<dbReference type="AlphaFoldDB" id="A0A163KS42"/>
<dbReference type="GO" id="GO:0006364">
    <property type="term" value="P:rRNA processing"/>
    <property type="evidence" value="ECO:0007669"/>
    <property type="project" value="TreeGrafter"/>
</dbReference>
<dbReference type="GO" id="GO:0016787">
    <property type="term" value="F:hydrolase activity"/>
    <property type="evidence" value="ECO:0007669"/>
    <property type="project" value="UniProtKB-KW"/>
</dbReference>